<protein>
    <submittedName>
        <fullName evidence="2">Uncharacterized iron-regulated membrane protein</fullName>
    </submittedName>
</protein>
<dbReference type="OrthoDB" id="111691at2"/>
<dbReference type="Pfam" id="PF03929">
    <property type="entry name" value="PepSY_TM"/>
    <property type="match status" value="1"/>
</dbReference>
<feature type="transmembrane region" description="Helical" evidence="1">
    <location>
        <begin position="12"/>
        <end position="34"/>
    </location>
</feature>
<keyword evidence="1" id="KW-0472">Membrane</keyword>
<keyword evidence="1" id="KW-1133">Transmembrane helix</keyword>
<sequence>MTVKKAVGRIHLWLGLFSGLIVVFLGVTGCIMAFQKEIESFTQDYREVKAEARAMMPPSQLKEIGAAQLPGKHIHAVLYEGREKAAQVIFFQFEPEAYYHIVYLNPYTGSVLKVKDMDRDFFRQVINGHFYLWLPPHIGQPIVASATLIFAVLLLSGLVLWWPRNKAARKQRFSVKWDGSTKRRNYDLHNVLGFYAMWIGLILAFTGLVWGFQWFAKSVYTAGGGKQNLVYQEPVSDSTQKLATTRPAIDTVWDQMKKEHPDAQILEVHPPEAKTSVIAANANPDAATYWKTDYRYFDQYTLKELPATSIYGRLKDAAAADKLIRMNYDLHTGGIIGLPGKILMFFASLVISTLPITGFYIWWGRRKKQGKKQVVKPALAVAG</sequence>
<dbReference type="PANTHER" id="PTHR34219">
    <property type="entry name" value="IRON-REGULATED INNER MEMBRANE PROTEIN-RELATED"/>
    <property type="match status" value="1"/>
</dbReference>
<evidence type="ECO:0000256" key="1">
    <source>
        <dbReference type="SAM" id="Phobius"/>
    </source>
</evidence>
<proteinExistence type="predicted"/>
<feature type="transmembrane region" description="Helical" evidence="1">
    <location>
        <begin position="192"/>
        <end position="212"/>
    </location>
</feature>
<evidence type="ECO:0000313" key="2">
    <source>
        <dbReference type="EMBL" id="SHF23721.1"/>
    </source>
</evidence>
<dbReference type="EMBL" id="FQUO01000006">
    <property type="protein sequence ID" value="SHF23721.1"/>
    <property type="molecule type" value="Genomic_DNA"/>
</dbReference>
<dbReference type="RefSeq" id="WP_073042240.1">
    <property type="nucleotide sequence ID" value="NZ_FQUO01000006.1"/>
</dbReference>
<dbReference type="PROSITE" id="PS51257">
    <property type="entry name" value="PROKAR_LIPOPROTEIN"/>
    <property type="match status" value="1"/>
</dbReference>
<feature type="transmembrane region" description="Helical" evidence="1">
    <location>
        <begin position="142"/>
        <end position="162"/>
    </location>
</feature>
<evidence type="ECO:0000313" key="3">
    <source>
        <dbReference type="Proteomes" id="UP000184368"/>
    </source>
</evidence>
<dbReference type="AlphaFoldDB" id="A0A1M5A0I1"/>
<dbReference type="STRING" id="1302690.BUE76_09715"/>
<accession>A0A1M5A0I1</accession>
<dbReference type="Proteomes" id="UP000184368">
    <property type="component" value="Unassembled WGS sequence"/>
</dbReference>
<reference evidence="2 3" key="1">
    <citation type="submission" date="2016-11" db="EMBL/GenBank/DDBJ databases">
        <authorList>
            <person name="Jaros S."/>
            <person name="Januszkiewicz K."/>
            <person name="Wedrychowicz H."/>
        </authorList>
    </citation>
    <scope>NUCLEOTIDE SEQUENCE [LARGE SCALE GENOMIC DNA]</scope>
    <source>
        <strain evidence="2 3">DSM 26897</strain>
    </source>
</reference>
<dbReference type="InterPro" id="IPR005625">
    <property type="entry name" value="PepSY-ass_TM"/>
</dbReference>
<name>A0A1M5A0I1_9BACT</name>
<keyword evidence="1" id="KW-0812">Transmembrane</keyword>
<feature type="transmembrane region" description="Helical" evidence="1">
    <location>
        <begin position="342"/>
        <end position="363"/>
    </location>
</feature>
<gene>
    <name evidence="2" type="ORF">SAMN05444008_10664</name>
</gene>
<organism evidence="2 3">
    <name type="scientific">Cnuella takakiae</name>
    <dbReference type="NCBI Taxonomy" id="1302690"/>
    <lineage>
        <taxon>Bacteria</taxon>
        <taxon>Pseudomonadati</taxon>
        <taxon>Bacteroidota</taxon>
        <taxon>Chitinophagia</taxon>
        <taxon>Chitinophagales</taxon>
        <taxon>Chitinophagaceae</taxon>
        <taxon>Cnuella</taxon>
    </lineage>
</organism>
<keyword evidence="3" id="KW-1185">Reference proteome</keyword>